<dbReference type="InterPro" id="IPR039261">
    <property type="entry name" value="FNR_nucleotide-bd"/>
</dbReference>
<keyword evidence="2" id="KW-0813">Transport</keyword>
<dbReference type="EMBL" id="UOFI01000168">
    <property type="protein sequence ID" value="VAW69565.1"/>
    <property type="molecule type" value="Genomic_DNA"/>
</dbReference>
<keyword evidence="5" id="KW-0408">Iron</keyword>
<dbReference type="InterPro" id="IPR009050">
    <property type="entry name" value="Globin-like_sf"/>
</dbReference>
<evidence type="ECO:0000256" key="4">
    <source>
        <dbReference type="ARBA" id="ARBA00022723"/>
    </source>
</evidence>
<protein>
    <recommendedName>
        <fullName evidence="10">2-polyprenylphenol hydroxylase and related flavodoxin oxidoreductases / CDP-6-deoxy-delta-3,4-glucoseen reductase-like</fullName>
    </recommendedName>
</protein>
<reference evidence="9" key="1">
    <citation type="submission" date="2018-06" db="EMBL/GenBank/DDBJ databases">
        <authorList>
            <person name="Zhirakovskaya E."/>
        </authorList>
    </citation>
    <scope>NUCLEOTIDE SEQUENCE</scope>
</reference>
<dbReference type="PANTHER" id="PTHR47354:SF5">
    <property type="entry name" value="PROTEIN RFBI"/>
    <property type="match status" value="1"/>
</dbReference>
<feature type="domain" description="2Fe-2S ferredoxin-type" evidence="7">
    <location>
        <begin position="1"/>
        <end position="90"/>
    </location>
</feature>
<dbReference type="InterPro" id="IPR008333">
    <property type="entry name" value="Cbr1-like_FAD-bd_dom"/>
</dbReference>
<dbReference type="PROSITE" id="PS51384">
    <property type="entry name" value="FAD_FR"/>
    <property type="match status" value="1"/>
</dbReference>
<evidence type="ECO:0000256" key="3">
    <source>
        <dbReference type="ARBA" id="ARBA00022617"/>
    </source>
</evidence>
<dbReference type="InterPro" id="IPR017938">
    <property type="entry name" value="Riboflavin_synthase-like_b-brl"/>
</dbReference>
<dbReference type="CDD" id="cd00454">
    <property type="entry name" value="TrHb1_N"/>
    <property type="match status" value="1"/>
</dbReference>
<dbReference type="PROSITE" id="PS51085">
    <property type="entry name" value="2FE2S_FER_2"/>
    <property type="match status" value="1"/>
</dbReference>
<evidence type="ECO:0000256" key="5">
    <source>
        <dbReference type="ARBA" id="ARBA00023004"/>
    </source>
</evidence>
<dbReference type="GO" id="GO:0019825">
    <property type="term" value="F:oxygen binding"/>
    <property type="evidence" value="ECO:0007669"/>
    <property type="project" value="InterPro"/>
</dbReference>
<evidence type="ECO:0000256" key="1">
    <source>
        <dbReference type="ARBA" id="ARBA00001970"/>
    </source>
</evidence>
<organism evidence="9">
    <name type="scientific">hydrothermal vent metagenome</name>
    <dbReference type="NCBI Taxonomy" id="652676"/>
    <lineage>
        <taxon>unclassified sequences</taxon>
        <taxon>metagenomes</taxon>
        <taxon>ecological metagenomes</taxon>
    </lineage>
</organism>
<dbReference type="InterPro" id="IPR001709">
    <property type="entry name" value="Flavoprot_Pyr_Nucl_cyt_Rdtase"/>
</dbReference>
<dbReference type="PANTHER" id="PTHR47354">
    <property type="entry name" value="NADH OXIDOREDUCTASE HCR"/>
    <property type="match status" value="1"/>
</dbReference>
<dbReference type="Gene3D" id="3.10.20.30">
    <property type="match status" value="1"/>
</dbReference>
<dbReference type="Gene3D" id="3.40.50.80">
    <property type="entry name" value="Nucleotide-binding domain of ferredoxin-NADP reductase (FNR) module"/>
    <property type="match status" value="1"/>
</dbReference>
<proteinExistence type="predicted"/>
<dbReference type="Pfam" id="PF00970">
    <property type="entry name" value="FAD_binding_6"/>
    <property type="match status" value="1"/>
</dbReference>
<evidence type="ECO:0008006" key="10">
    <source>
        <dbReference type="Google" id="ProtNLM"/>
    </source>
</evidence>
<dbReference type="GO" id="GO:0016491">
    <property type="term" value="F:oxidoreductase activity"/>
    <property type="evidence" value="ECO:0007669"/>
    <property type="project" value="InterPro"/>
</dbReference>
<dbReference type="InterPro" id="IPR001486">
    <property type="entry name" value="Hemoglobin_trunc"/>
</dbReference>
<dbReference type="PRINTS" id="PR00371">
    <property type="entry name" value="FPNCR"/>
</dbReference>
<dbReference type="InterPro" id="IPR012292">
    <property type="entry name" value="Globin/Proto"/>
</dbReference>
<dbReference type="InterPro" id="IPR017927">
    <property type="entry name" value="FAD-bd_FR_type"/>
</dbReference>
<feature type="domain" description="FAD-binding FR-type" evidence="8">
    <location>
        <begin position="91"/>
        <end position="189"/>
    </location>
</feature>
<dbReference type="InterPro" id="IPR012675">
    <property type="entry name" value="Beta-grasp_dom_sf"/>
</dbReference>
<keyword evidence="3" id="KW-0349">Heme</keyword>
<dbReference type="SUPFAM" id="SSF63380">
    <property type="entry name" value="Riboflavin synthase domain-like"/>
    <property type="match status" value="1"/>
</dbReference>
<dbReference type="AlphaFoldDB" id="A0A3B0XM45"/>
<dbReference type="PRINTS" id="PR00410">
    <property type="entry name" value="PHEHYDRXLASE"/>
</dbReference>
<dbReference type="GO" id="GO:0046872">
    <property type="term" value="F:metal ion binding"/>
    <property type="evidence" value="ECO:0007669"/>
    <property type="project" value="UniProtKB-KW"/>
</dbReference>
<name>A0A3B0XM45_9ZZZZ</name>
<feature type="region of interest" description="Disordered" evidence="6">
    <location>
        <begin position="542"/>
        <end position="570"/>
    </location>
</feature>
<dbReference type="GO" id="GO:0020037">
    <property type="term" value="F:heme binding"/>
    <property type="evidence" value="ECO:0007669"/>
    <property type="project" value="InterPro"/>
</dbReference>
<sequence length="570" mass="65222">MIEYAIHYKKKLYTCRSNETVLQAFLRQGVDILFSCGKGSCQVCMMCCDSGVIPKKSQKSIRLEYVEKKYFLPCSCYPESVMRISEIPSSDLYKSAIVHKKESLSDNILHLVIEPAQVIDYKPGQYVNIRRVTDGLARSYSLISHPDDYFMEFHIKTMPKGRLSSWLSDNLKEGDEIEFQGPMGESYYEQIADINSRILLAATGTGLAPLLGVIHDAIRNAHKGDIYLYHGGRASRELYFHKALLELSAEHNNIYYRACLDSGSLEQAVNHNILDVIKQDINEYGSDYIKSTVFLAGSTAFVESSSLLFKQYGFPDELIFSDSFDLKNLRGQADNYKSTSLRRVTDVSTAIVDGAPSQVLHPDDEMWQALEYGKKLTTILEDFYAQVYQDDKLSAFFENSTQQRSREKQYLFMRQLFTGGKVYFGDRPKNAHHWMVISDELFDYRENLMANCLRTHGLAEHLIQRWITLDESFRQDIVKSTPQAKVVNGQQMPLDGFDEMVIDVGSICDGCQQTVEAGETVRYHLRLGHIYCNRCFNAEQNKPELNKPEKNKPEKNKPEKNKPEKNKPES</sequence>
<dbReference type="InterPro" id="IPR001433">
    <property type="entry name" value="OxRdtase_FAD/NAD-bd"/>
</dbReference>
<dbReference type="InterPro" id="IPR050415">
    <property type="entry name" value="MRET"/>
</dbReference>
<evidence type="ECO:0000256" key="2">
    <source>
        <dbReference type="ARBA" id="ARBA00022448"/>
    </source>
</evidence>
<keyword evidence="4" id="KW-0479">Metal-binding</keyword>
<dbReference type="Pfam" id="PF01152">
    <property type="entry name" value="Bac_globin"/>
    <property type="match status" value="1"/>
</dbReference>
<dbReference type="Gene3D" id="2.40.30.10">
    <property type="entry name" value="Translation factors"/>
    <property type="match status" value="1"/>
</dbReference>
<dbReference type="Pfam" id="PF00175">
    <property type="entry name" value="NAD_binding_1"/>
    <property type="match status" value="1"/>
</dbReference>
<dbReference type="GO" id="GO:0051536">
    <property type="term" value="F:iron-sulfur cluster binding"/>
    <property type="evidence" value="ECO:0007669"/>
    <property type="project" value="InterPro"/>
</dbReference>
<dbReference type="Pfam" id="PF00111">
    <property type="entry name" value="Fer2"/>
    <property type="match status" value="1"/>
</dbReference>
<accession>A0A3B0XM45</accession>
<dbReference type="Gene3D" id="1.10.490.10">
    <property type="entry name" value="Globins"/>
    <property type="match status" value="1"/>
</dbReference>
<dbReference type="CDD" id="cd00207">
    <property type="entry name" value="fer2"/>
    <property type="match status" value="1"/>
</dbReference>
<evidence type="ECO:0000259" key="8">
    <source>
        <dbReference type="PROSITE" id="PS51384"/>
    </source>
</evidence>
<gene>
    <name evidence="9" type="ORF">MNBD_GAMMA09-2522</name>
</gene>
<dbReference type="SUPFAM" id="SSF54292">
    <property type="entry name" value="2Fe-2S ferredoxin-like"/>
    <property type="match status" value="1"/>
</dbReference>
<dbReference type="InterPro" id="IPR001041">
    <property type="entry name" value="2Fe-2S_ferredoxin-type"/>
</dbReference>
<dbReference type="SUPFAM" id="SSF52343">
    <property type="entry name" value="Ferredoxin reductase-like, C-terminal NADP-linked domain"/>
    <property type="match status" value="1"/>
</dbReference>
<dbReference type="InterPro" id="IPR036010">
    <property type="entry name" value="2Fe-2S_ferredoxin-like_sf"/>
</dbReference>
<comment type="cofactor">
    <cofactor evidence="1">
        <name>heme b</name>
        <dbReference type="ChEBI" id="CHEBI:60344"/>
    </cofactor>
</comment>
<evidence type="ECO:0000259" key="7">
    <source>
        <dbReference type="PROSITE" id="PS51085"/>
    </source>
</evidence>
<evidence type="ECO:0000313" key="9">
    <source>
        <dbReference type="EMBL" id="VAW69565.1"/>
    </source>
</evidence>
<evidence type="ECO:0000256" key="6">
    <source>
        <dbReference type="SAM" id="MobiDB-lite"/>
    </source>
</evidence>
<dbReference type="SUPFAM" id="SSF46458">
    <property type="entry name" value="Globin-like"/>
    <property type="match status" value="1"/>
</dbReference>